<name>A0ABN6HZL7_9FLAO</name>
<feature type="chain" id="PRO_5046924253" description="T9SS C-terminal target domain-containing protein" evidence="1">
    <location>
        <begin position="19"/>
        <end position="485"/>
    </location>
</feature>
<sequence>MKNIYLSLLTLLSVTCFAQVGVGTTAPKGALDIESTTNGLIPPRVALTATNVAAPVVNPQGGALVAGTLVWNTATAGTIPNNVIPGMYYWDGTRWISLAGSPGGLDWSLSGNTGTNPATNYVGTTDNVPLILRANSIERIRMGTTETVVNEDSQNYDFRVEGIGEPEMFFVDASTNHVHIRASSPFPTIDMFTSVGPANDYPINGYASGQSNAAVYGQHTTNATGTNMNAGGAFDGAGNGFTTQPGWNVGVVGTGTEAGVMGTATNPSNNNDARQGGYFSLTDTGNTVQSIASIAGRGAGTYSDVYYGGYFDSNQSTNDYAYIGLRYNPPGPLPNADYGILSAGTKSTMVRDDEGKNRIMFCTEAPEVLFQDFGEAQLVNGRATIVLDEVLSKNISDKKPVKVFIQLEGDCNGVYVTEKSNKGFTVIELNKGKSNIKFSWQIIGNRADALDKNGNVSSEFDELRFPVGPERLSFPKPGISKSLKN</sequence>
<accession>A0ABN6HZL7</accession>
<proteinExistence type="predicted"/>
<keyword evidence="3" id="KW-1185">Reference proteome</keyword>
<gene>
    <name evidence="2" type="ORF">KK2020170_12800</name>
</gene>
<evidence type="ECO:0000313" key="2">
    <source>
        <dbReference type="EMBL" id="BCY28412.1"/>
    </source>
</evidence>
<dbReference type="RefSeq" id="WP_221257532.1">
    <property type="nucleotide sequence ID" value="NZ_AP024749.1"/>
</dbReference>
<dbReference type="EMBL" id="AP024749">
    <property type="protein sequence ID" value="BCY28412.1"/>
    <property type="molecule type" value="Genomic_DNA"/>
</dbReference>
<feature type="signal peptide" evidence="1">
    <location>
        <begin position="1"/>
        <end position="18"/>
    </location>
</feature>
<evidence type="ECO:0000256" key="1">
    <source>
        <dbReference type="SAM" id="SignalP"/>
    </source>
</evidence>
<reference evidence="2 3" key="1">
    <citation type="submission" date="2021-06" db="EMBL/GenBank/DDBJ databases">
        <title>Whole genome sequences of Flavobacterium sp. KK2020170 and assembly.</title>
        <authorList>
            <person name="Kitahara K."/>
            <person name="Miyoshi S."/>
            <person name="Uesaka K."/>
        </authorList>
    </citation>
    <scope>NUCLEOTIDE SEQUENCE [LARGE SCALE GENOMIC DNA]</scope>
    <source>
        <strain evidence="2 3">KK2020170</strain>
    </source>
</reference>
<protein>
    <recommendedName>
        <fullName evidence="4">T9SS C-terminal target domain-containing protein</fullName>
    </recommendedName>
</protein>
<evidence type="ECO:0000313" key="3">
    <source>
        <dbReference type="Proteomes" id="UP000825258"/>
    </source>
</evidence>
<evidence type="ECO:0008006" key="4">
    <source>
        <dbReference type="Google" id="ProtNLM"/>
    </source>
</evidence>
<keyword evidence="1" id="KW-0732">Signal</keyword>
<organism evidence="2 3">
    <name type="scientific">Flavobacterium okayamense</name>
    <dbReference type="NCBI Taxonomy" id="2830782"/>
    <lineage>
        <taxon>Bacteria</taxon>
        <taxon>Pseudomonadati</taxon>
        <taxon>Bacteroidota</taxon>
        <taxon>Flavobacteriia</taxon>
        <taxon>Flavobacteriales</taxon>
        <taxon>Flavobacteriaceae</taxon>
        <taxon>Flavobacterium</taxon>
    </lineage>
</organism>
<dbReference type="Proteomes" id="UP000825258">
    <property type="component" value="Chromosome"/>
</dbReference>